<evidence type="ECO:0000256" key="1">
    <source>
        <dbReference type="ARBA" id="ARBA00022679"/>
    </source>
</evidence>
<dbReference type="PROSITE" id="PS51186">
    <property type="entry name" value="GNAT"/>
    <property type="match status" value="1"/>
</dbReference>
<evidence type="ECO:0000256" key="2">
    <source>
        <dbReference type="ARBA" id="ARBA00023315"/>
    </source>
</evidence>
<protein>
    <submittedName>
        <fullName evidence="5">Protein N-acetyltransferase, RimJ/RimL family</fullName>
    </submittedName>
</protein>
<dbReference type="GO" id="GO:0016747">
    <property type="term" value="F:acyltransferase activity, transferring groups other than amino-acyl groups"/>
    <property type="evidence" value="ECO:0007669"/>
    <property type="project" value="InterPro"/>
</dbReference>
<dbReference type="InterPro" id="IPR000182">
    <property type="entry name" value="GNAT_dom"/>
</dbReference>
<dbReference type="PANTHER" id="PTHR43792">
    <property type="entry name" value="GNAT FAMILY, PUTATIVE (AFU_ORTHOLOGUE AFUA_3G00765)-RELATED-RELATED"/>
    <property type="match status" value="1"/>
</dbReference>
<dbReference type="InterPro" id="IPR016181">
    <property type="entry name" value="Acyl_CoA_acyltransferase"/>
</dbReference>
<dbReference type="InterPro" id="IPR051531">
    <property type="entry name" value="N-acetyltransferase"/>
</dbReference>
<dbReference type="Gene3D" id="3.40.630.30">
    <property type="match status" value="1"/>
</dbReference>
<dbReference type="PANTHER" id="PTHR43792:SF8">
    <property type="entry name" value="[RIBOSOMAL PROTEIN US5]-ALANINE N-ACETYLTRANSFERASE"/>
    <property type="match status" value="1"/>
</dbReference>
<reference evidence="5 6" key="1">
    <citation type="submission" date="2016-10" db="EMBL/GenBank/DDBJ databases">
        <authorList>
            <person name="de Groot N.N."/>
        </authorList>
    </citation>
    <scope>NUCLEOTIDE SEQUENCE [LARGE SCALE GENOMIC DNA]</scope>
    <source>
        <strain evidence="5 6">CDM_5</strain>
    </source>
</reference>
<dbReference type="CDD" id="cd04301">
    <property type="entry name" value="NAT_SF"/>
    <property type="match status" value="1"/>
</dbReference>
<feature type="domain" description="N-acetyltransferase" evidence="4">
    <location>
        <begin position="12"/>
        <end position="178"/>
    </location>
</feature>
<organism evidence="5 6">
    <name type="scientific">Haloferax larsenii</name>
    <dbReference type="NCBI Taxonomy" id="302484"/>
    <lineage>
        <taxon>Archaea</taxon>
        <taxon>Methanobacteriati</taxon>
        <taxon>Methanobacteriota</taxon>
        <taxon>Stenosarchaea group</taxon>
        <taxon>Halobacteria</taxon>
        <taxon>Halobacteriales</taxon>
        <taxon>Haloferacaceae</taxon>
        <taxon>Haloferax</taxon>
    </lineage>
</organism>
<sequence>MPGPVFLRGEDVTLRPIERDDLEFIQRVMNDPTVWRPALDIDPTNDAQIEEFYDNVLSGTDGVHCLVCADEEPVGVVSLTESQYGPDETSRARSIELAYWLAPEHHGLGYGSDAARQMVQYAFEDRNLRRVYAQIGSFNGASAALLESLGFQHEGTLRQAAWYRGEYHDVLCYGLLRDEWQQRQG</sequence>
<dbReference type="AlphaFoldDB" id="A0A1H7VCH8"/>
<proteinExistence type="inferred from homology"/>
<dbReference type="OrthoDB" id="120213at2157"/>
<evidence type="ECO:0000256" key="3">
    <source>
        <dbReference type="ARBA" id="ARBA00038502"/>
    </source>
</evidence>
<name>A0A1H7VCH8_HALLR</name>
<evidence type="ECO:0000313" key="5">
    <source>
        <dbReference type="EMBL" id="SEM06477.1"/>
    </source>
</evidence>
<accession>A0A1H7VCH8</accession>
<dbReference type="Proteomes" id="UP000183894">
    <property type="component" value="Unassembled WGS sequence"/>
</dbReference>
<keyword evidence="2" id="KW-0012">Acyltransferase</keyword>
<dbReference type="RefSeq" id="WP_074796905.1">
    <property type="nucleotide sequence ID" value="NZ_FOAD01000019.1"/>
</dbReference>
<dbReference type="Pfam" id="PF13302">
    <property type="entry name" value="Acetyltransf_3"/>
    <property type="match status" value="1"/>
</dbReference>
<gene>
    <name evidence="5" type="ORF">SAMN04488691_11914</name>
</gene>
<keyword evidence="1 5" id="KW-0808">Transferase</keyword>
<evidence type="ECO:0000313" key="6">
    <source>
        <dbReference type="Proteomes" id="UP000183894"/>
    </source>
</evidence>
<comment type="similarity">
    <text evidence="3">Belongs to the acetyltransferase family. RimJ subfamily.</text>
</comment>
<evidence type="ECO:0000259" key="4">
    <source>
        <dbReference type="PROSITE" id="PS51186"/>
    </source>
</evidence>
<dbReference type="SUPFAM" id="SSF55729">
    <property type="entry name" value="Acyl-CoA N-acyltransferases (Nat)"/>
    <property type="match status" value="1"/>
</dbReference>
<dbReference type="EMBL" id="FOAD01000019">
    <property type="protein sequence ID" value="SEM06477.1"/>
    <property type="molecule type" value="Genomic_DNA"/>
</dbReference>